<organism evidence="2 3">
    <name type="scientific">Aspergillus pseudodeflectus</name>
    <dbReference type="NCBI Taxonomy" id="176178"/>
    <lineage>
        <taxon>Eukaryota</taxon>
        <taxon>Fungi</taxon>
        <taxon>Dikarya</taxon>
        <taxon>Ascomycota</taxon>
        <taxon>Pezizomycotina</taxon>
        <taxon>Eurotiomycetes</taxon>
        <taxon>Eurotiomycetidae</taxon>
        <taxon>Eurotiales</taxon>
        <taxon>Aspergillaceae</taxon>
        <taxon>Aspergillus</taxon>
        <taxon>Aspergillus subgen. Nidulantes</taxon>
    </lineage>
</organism>
<protein>
    <recommendedName>
        <fullName evidence="1">(S)-ureidoglycine aminohydrolase cupin domain-containing protein</fullName>
    </recommendedName>
</protein>
<dbReference type="SUPFAM" id="SSF51182">
    <property type="entry name" value="RmlC-like cupins"/>
    <property type="match status" value="1"/>
</dbReference>
<evidence type="ECO:0000313" key="3">
    <source>
        <dbReference type="Proteomes" id="UP001610444"/>
    </source>
</evidence>
<name>A0ABR4L4V1_9EURO</name>
<dbReference type="InterPro" id="IPR014710">
    <property type="entry name" value="RmlC-like_jellyroll"/>
</dbReference>
<comment type="caution">
    <text evidence="2">The sequence shown here is derived from an EMBL/GenBank/DDBJ whole genome shotgun (WGS) entry which is preliminary data.</text>
</comment>
<dbReference type="GeneID" id="98153663"/>
<evidence type="ECO:0000313" key="2">
    <source>
        <dbReference type="EMBL" id="KAL2859508.1"/>
    </source>
</evidence>
<keyword evidence="3" id="KW-1185">Reference proteome</keyword>
<reference evidence="2 3" key="1">
    <citation type="submission" date="2024-07" db="EMBL/GenBank/DDBJ databases">
        <title>Section-level genome sequencing and comparative genomics of Aspergillus sections Usti and Cavernicolus.</title>
        <authorList>
            <consortium name="Lawrence Berkeley National Laboratory"/>
            <person name="Nybo J.L."/>
            <person name="Vesth T.C."/>
            <person name="Theobald S."/>
            <person name="Frisvad J.C."/>
            <person name="Larsen T.O."/>
            <person name="Kjaerboelling I."/>
            <person name="Rothschild-Mancinelli K."/>
            <person name="Lyhne E.K."/>
            <person name="Kogle M.E."/>
            <person name="Barry K."/>
            <person name="Clum A."/>
            <person name="Na H."/>
            <person name="Ledsgaard L."/>
            <person name="Lin J."/>
            <person name="Lipzen A."/>
            <person name="Kuo A."/>
            <person name="Riley R."/>
            <person name="Mondo S."/>
            <person name="LaButti K."/>
            <person name="Haridas S."/>
            <person name="Pangalinan J."/>
            <person name="Salamov A.A."/>
            <person name="Simmons B.A."/>
            <person name="Magnuson J.K."/>
            <person name="Chen J."/>
            <person name="Drula E."/>
            <person name="Henrissat B."/>
            <person name="Wiebenga A."/>
            <person name="Lubbers R.J."/>
            <person name="Gomes A.C."/>
            <person name="Macurrencykelacurrency M.R."/>
            <person name="Stajich J."/>
            <person name="Grigoriev I.V."/>
            <person name="Mortensen U.H."/>
            <person name="De vries R.P."/>
            <person name="Baker S.E."/>
            <person name="Andersen M.R."/>
        </authorList>
    </citation>
    <scope>NUCLEOTIDE SEQUENCE [LARGE SCALE GENOMIC DNA]</scope>
    <source>
        <strain evidence="2 3">CBS 756.74</strain>
    </source>
</reference>
<dbReference type="Proteomes" id="UP001610444">
    <property type="component" value="Unassembled WGS sequence"/>
</dbReference>
<gene>
    <name evidence="2" type="ORF">BJX68DRAFT_226353</name>
</gene>
<dbReference type="InterPro" id="IPR011051">
    <property type="entry name" value="RmlC_Cupin_sf"/>
</dbReference>
<dbReference type="PANTHER" id="PTHR36169:SF1">
    <property type="entry name" value="ACETATE KINASE EUTQ"/>
    <property type="match status" value="1"/>
</dbReference>
<dbReference type="InterPro" id="IPR010424">
    <property type="entry name" value="EutQ"/>
</dbReference>
<dbReference type="RefSeq" id="XP_070904442.1">
    <property type="nucleotide sequence ID" value="XM_071038499.1"/>
</dbReference>
<accession>A0ABR4L4V1</accession>
<dbReference type="Pfam" id="PF05899">
    <property type="entry name" value="Cupin_3"/>
    <property type="match status" value="1"/>
</dbReference>
<dbReference type="InterPro" id="IPR008579">
    <property type="entry name" value="UGlyAH_Cupin_dom"/>
</dbReference>
<dbReference type="Gene3D" id="2.60.120.10">
    <property type="entry name" value="Jelly Rolls"/>
    <property type="match status" value="1"/>
</dbReference>
<evidence type="ECO:0000259" key="1">
    <source>
        <dbReference type="Pfam" id="PF05899"/>
    </source>
</evidence>
<sequence>MPFETLSSSTLHRIPHLEGAPSYVHFVDTFGTPDTAGGIRDPLTGSLFYIEHTSDEQELRPYDYDETGVVLKGVLTIEDEAGKTATLGKGDTFFIHRGSRIKFTTPDFGIAFKGAARWKRVSKL</sequence>
<feature type="domain" description="(S)-ureidoglycine aminohydrolase cupin" evidence="1">
    <location>
        <begin position="62"/>
        <end position="102"/>
    </location>
</feature>
<dbReference type="EMBL" id="JBFXLR010000003">
    <property type="protein sequence ID" value="KAL2859508.1"/>
    <property type="molecule type" value="Genomic_DNA"/>
</dbReference>
<proteinExistence type="predicted"/>
<dbReference type="PANTHER" id="PTHR36169">
    <property type="entry name" value="ETHANOLAMINE UTILIZATION PROTEIN EUTQ"/>
    <property type="match status" value="1"/>
</dbReference>